<dbReference type="PANTHER" id="PTHR33693:SF1">
    <property type="entry name" value="TYPE-4 URACIL-DNA GLYCOSYLASE"/>
    <property type="match status" value="1"/>
</dbReference>
<dbReference type="GO" id="GO:0046872">
    <property type="term" value="F:metal ion binding"/>
    <property type="evidence" value="ECO:0007669"/>
    <property type="project" value="UniProtKB-KW"/>
</dbReference>
<evidence type="ECO:0000256" key="10">
    <source>
        <dbReference type="ARBA" id="ARBA00023014"/>
    </source>
</evidence>
<proteinExistence type="inferred from homology"/>
<dbReference type="AlphaFoldDB" id="A0A654M187"/>
<dbReference type="Gene3D" id="3.40.470.10">
    <property type="entry name" value="Uracil-DNA glycosylase-like domain"/>
    <property type="match status" value="1"/>
</dbReference>
<evidence type="ECO:0000313" key="14">
    <source>
        <dbReference type="Proteomes" id="UP000058925"/>
    </source>
</evidence>
<accession>A0A654M187</accession>
<dbReference type="InterPro" id="IPR005122">
    <property type="entry name" value="Uracil-DNA_glycosylase-like"/>
</dbReference>
<evidence type="ECO:0000256" key="11">
    <source>
        <dbReference type="ARBA" id="ARBA00023204"/>
    </source>
</evidence>
<gene>
    <name evidence="13" type="ORF">NMY3_02153</name>
</gene>
<comment type="similarity">
    <text evidence="2">Belongs to the uracil-DNA glycosylase (UDG) superfamily. Type 4 (UDGa) family.</text>
</comment>
<comment type="catalytic activity">
    <reaction evidence="1">
        <text>Hydrolyzes single-stranded DNA or mismatched double-stranded DNA and polynucleotides, releasing free uracil.</text>
        <dbReference type="EC" id="3.2.2.27"/>
    </reaction>
</comment>
<evidence type="ECO:0000256" key="2">
    <source>
        <dbReference type="ARBA" id="ARBA00006521"/>
    </source>
</evidence>
<evidence type="ECO:0000256" key="8">
    <source>
        <dbReference type="ARBA" id="ARBA00022801"/>
    </source>
</evidence>
<dbReference type="PANTHER" id="PTHR33693">
    <property type="entry name" value="TYPE-5 URACIL-DNA GLYCOSYLASE"/>
    <property type="match status" value="1"/>
</dbReference>
<dbReference type="CDD" id="cd10030">
    <property type="entry name" value="UDG-F4_TTUDGA_SPO1dp_like"/>
    <property type="match status" value="1"/>
</dbReference>
<dbReference type="KEGG" id="taa:NMY3_02153"/>
<keyword evidence="6" id="KW-0479">Metal-binding</keyword>
<dbReference type="Pfam" id="PF03167">
    <property type="entry name" value="UDG"/>
    <property type="match status" value="1"/>
</dbReference>
<evidence type="ECO:0000256" key="6">
    <source>
        <dbReference type="ARBA" id="ARBA00022723"/>
    </source>
</evidence>
<keyword evidence="7" id="KW-0227">DNA damage</keyword>
<dbReference type="EC" id="3.2.2.27" evidence="3"/>
<dbReference type="GO" id="GO:0004844">
    <property type="term" value="F:uracil DNA N-glycosylase activity"/>
    <property type="evidence" value="ECO:0007669"/>
    <property type="project" value="UniProtKB-EC"/>
</dbReference>
<keyword evidence="14" id="KW-1185">Reference proteome</keyword>
<evidence type="ECO:0000256" key="9">
    <source>
        <dbReference type="ARBA" id="ARBA00023004"/>
    </source>
</evidence>
<keyword evidence="10" id="KW-0411">Iron-sulfur</keyword>
<dbReference type="SUPFAM" id="SSF52141">
    <property type="entry name" value="Uracil-DNA glycosylase-like"/>
    <property type="match status" value="1"/>
</dbReference>
<dbReference type="Proteomes" id="UP000058925">
    <property type="component" value="Chromosome"/>
</dbReference>
<dbReference type="InterPro" id="IPR051536">
    <property type="entry name" value="UDG_Type-4/5"/>
</dbReference>
<dbReference type="GO" id="GO:0006281">
    <property type="term" value="P:DNA repair"/>
    <property type="evidence" value="ECO:0007669"/>
    <property type="project" value="UniProtKB-KW"/>
</dbReference>
<evidence type="ECO:0000256" key="7">
    <source>
        <dbReference type="ARBA" id="ARBA00022763"/>
    </source>
</evidence>
<reference evidence="14" key="1">
    <citation type="submission" date="2015-10" db="EMBL/GenBank/DDBJ databases">
        <title>Niche specialization of a soil ammonia-oxidizing archaeon, Candidatus Nitrosocosmicus oleophilus.</title>
        <authorList>
            <person name="Jung M.-Y."/>
            <person name="Rhee S.-K."/>
        </authorList>
    </citation>
    <scope>NUCLEOTIDE SEQUENCE [LARGE SCALE GENOMIC DNA]</scope>
    <source>
        <strain evidence="14">MY3</strain>
    </source>
</reference>
<evidence type="ECO:0000256" key="3">
    <source>
        <dbReference type="ARBA" id="ARBA00012030"/>
    </source>
</evidence>
<dbReference type="NCBIfam" id="TIGR00758">
    <property type="entry name" value="UDG_fam4"/>
    <property type="match status" value="1"/>
</dbReference>
<name>A0A654M187_9ARCH</name>
<dbReference type="EMBL" id="CP012850">
    <property type="protein sequence ID" value="ALI36353.1"/>
    <property type="molecule type" value="Genomic_DNA"/>
</dbReference>
<evidence type="ECO:0000256" key="4">
    <source>
        <dbReference type="ARBA" id="ARBA00019403"/>
    </source>
</evidence>
<sequence>MSSQNESLESIKNDIIRCVLCGLSLTRKNAVPGNGNISKKIIVIGEAPGKNEDETGSPFVGSAGKILDQALINARIERKEIYITNVVKCRPPSNRVPTDEEIGICTREYLKKEIDIISPKIICILGATALKSLLGLKHMTPYRGQIVNRPPLRYFITYHPAATIYNNKLKEIFFEDIQKLAKIVNTQDQGIDKFFPT</sequence>
<evidence type="ECO:0000256" key="1">
    <source>
        <dbReference type="ARBA" id="ARBA00001400"/>
    </source>
</evidence>
<evidence type="ECO:0000256" key="5">
    <source>
        <dbReference type="ARBA" id="ARBA00022485"/>
    </source>
</evidence>
<dbReference type="GO" id="GO:0051539">
    <property type="term" value="F:4 iron, 4 sulfur cluster binding"/>
    <property type="evidence" value="ECO:0007669"/>
    <property type="project" value="UniProtKB-KW"/>
</dbReference>
<evidence type="ECO:0000259" key="12">
    <source>
        <dbReference type="SMART" id="SM00986"/>
    </source>
</evidence>
<dbReference type="InterPro" id="IPR005273">
    <property type="entry name" value="Ura-DNA_glyco_family4"/>
</dbReference>
<protein>
    <recommendedName>
        <fullName evidence="4">Type-4 uracil-DNA glycosylase</fullName>
        <ecNumber evidence="3">3.2.2.27</ecNumber>
    </recommendedName>
</protein>
<dbReference type="InterPro" id="IPR036895">
    <property type="entry name" value="Uracil-DNA_glycosylase-like_sf"/>
</dbReference>
<evidence type="ECO:0000313" key="13">
    <source>
        <dbReference type="EMBL" id="ALI36353.1"/>
    </source>
</evidence>
<keyword evidence="5" id="KW-0004">4Fe-4S</keyword>
<keyword evidence="11" id="KW-0234">DNA repair</keyword>
<keyword evidence="9" id="KW-0408">Iron</keyword>
<feature type="domain" description="Uracil-DNA glycosylase-like" evidence="12">
    <location>
        <begin position="32"/>
        <end position="178"/>
    </location>
</feature>
<keyword evidence="8" id="KW-0378">Hydrolase</keyword>
<organism evidence="13 14">
    <name type="scientific">Candidatus Nitrosocosmicus oleophilus</name>
    <dbReference type="NCBI Taxonomy" id="1353260"/>
    <lineage>
        <taxon>Archaea</taxon>
        <taxon>Nitrososphaerota</taxon>
        <taxon>Nitrososphaeria</taxon>
        <taxon>Nitrososphaerales</taxon>
        <taxon>Nitrososphaeraceae</taxon>
        <taxon>Candidatus Nitrosocosmicus</taxon>
    </lineage>
</organism>
<dbReference type="SMART" id="SM00987">
    <property type="entry name" value="UreE_C"/>
    <property type="match status" value="1"/>
</dbReference>
<dbReference type="SMART" id="SM00986">
    <property type="entry name" value="UDG"/>
    <property type="match status" value="1"/>
</dbReference>